<dbReference type="OrthoDB" id="43333at2157"/>
<dbReference type="EMBL" id="RKLU01000003">
    <property type="protein sequence ID" value="TQQ81006.1"/>
    <property type="molecule type" value="Genomic_DNA"/>
</dbReference>
<dbReference type="SMART" id="SM00116">
    <property type="entry name" value="CBS"/>
    <property type="match status" value="2"/>
</dbReference>
<evidence type="ECO:0000313" key="5">
    <source>
        <dbReference type="Proteomes" id="UP000705823"/>
    </source>
</evidence>
<keyword evidence="1 2" id="KW-0129">CBS domain</keyword>
<dbReference type="RefSeq" id="WP_142979568.1">
    <property type="nucleotide sequence ID" value="NZ_RKLU01000003.1"/>
</dbReference>
<evidence type="ECO:0000259" key="3">
    <source>
        <dbReference type="PROSITE" id="PS51371"/>
    </source>
</evidence>
<evidence type="ECO:0000256" key="1">
    <source>
        <dbReference type="ARBA" id="ARBA00023122"/>
    </source>
</evidence>
<evidence type="ECO:0000313" key="4">
    <source>
        <dbReference type="EMBL" id="TQQ81006.1"/>
    </source>
</evidence>
<dbReference type="Proteomes" id="UP000705823">
    <property type="component" value="Unassembled WGS sequence"/>
</dbReference>
<dbReference type="Gene3D" id="3.10.580.10">
    <property type="entry name" value="CBS-domain"/>
    <property type="match status" value="1"/>
</dbReference>
<proteinExistence type="predicted"/>
<accession>A0A8J8TCL5</accession>
<dbReference type="PANTHER" id="PTHR43080">
    <property type="entry name" value="CBS DOMAIN-CONTAINING PROTEIN CBSX3, MITOCHONDRIAL"/>
    <property type="match status" value="1"/>
</dbReference>
<dbReference type="CDD" id="cd17776">
    <property type="entry name" value="CBS_pair_arch"/>
    <property type="match status" value="1"/>
</dbReference>
<gene>
    <name evidence="4" type="ORF">EGH24_07590</name>
</gene>
<dbReference type="AlphaFoldDB" id="A0A8J8TCL5"/>
<keyword evidence="5" id="KW-1185">Reference proteome</keyword>
<dbReference type="Pfam" id="PF00571">
    <property type="entry name" value="CBS"/>
    <property type="match status" value="2"/>
</dbReference>
<protein>
    <submittedName>
        <fullName evidence="4">CBS domain-containing protein</fullName>
    </submittedName>
</protein>
<organism evidence="4 5">
    <name type="scientific">Halonotius terrestris</name>
    <dbReference type="NCBI Taxonomy" id="2487750"/>
    <lineage>
        <taxon>Archaea</taxon>
        <taxon>Methanobacteriati</taxon>
        <taxon>Methanobacteriota</taxon>
        <taxon>Stenosarchaea group</taxon>
        <taxon>Halobacteria</taxon>
        <taxon>Halobacteriales</taxon>
        <taxon>Haloferacaceae</taxon>
        <taxon>Halonotius</taxon>
    </lineage>
</organism>
<feature type="domain" description="CBS" evidence="3">
    <location>
        <begin position="7"/>
        <end position="65"/>
    </location>
</feature>
<dbReference type="InterPro" id="IPR051257">
    <property type="entry name" value="Diverse_CBS-Domain"/>
</dbReference>
<name>A0A8J8TCL5_9EURY</name>
<dbReference type="SUPFAM" id="SSF54631">
    <property type="entry name" value="CBS-domain pair"/>
    <property type="match status" value="1"/>
</dbReference>
<sequence>MRVRELMSTDLVTVPAETDMRTVAERMLHNRVGSVLVTNDGTPCGIVTETDALTVGYVANKPFSEVSVVAAMSHPLQTIEPTATVRTATERMIDEDIKKLPVVDELDVQGIITMTDIVRSHSDLLNEARKLERGRGDRDPTEWRGPFEE</sequence>
<dbReference type="InterPro" id="IPR046342">
    <property type="entry name" value="CBS_dom_sf"/>
</dbReference>
<dbReference type="PANTHER" id="PTHR43080:SF2">
    <property type="entry name" value="CBS DOMAIN-CONTAINING PROTEIN"/>
    <property type="match status" value="1"/>
</dbReference>
<feature type="domain" description="CBS" evidence="3">
    <location>
        <begin position="72"/>
        <end position="131"/>
    </location>
</feature>
<dbReference type="PROSITE" id="PS51371">
    <property type="entry name" value="CBS"/>
    <property type="match status" value="2"/>
</dbReference>
<comment type="caution">
    <text evidence="4">The sequence shown here is derived from an EMBL/GenBank/DDBJ whole genome shotgun (WGS) entry which is preliminary data.</text>
</comment>
<evidence type="ECO:0000256" key="2">
    <source>
        <dbReference type="PROSITE-ProRule" id="PRU00703"/>
    </source>
</evidence>
<reference evidence="4" key="1">
    <citation type="submission" date="2019-02" db="EMBL/GenBank/DDBJ databases">
        <title>Halonotius sp. a new haloarchaeum isolated from saline soil.</title>
        <authorList>
            <person name="Duran-Viseras A."/>
            <person name="Sanchez-Porro C."/>
            <person name="Ventosa A."/>
        </authorList>
    </citation>
    <scope>NUCLEOTIDE SEQUENCE</scope>
    <source>
        <strain evidence="4">F15B</strain>
    </source>
</reference>
<dbReference type="InterPro" id="IPR000644">
    <property type="entry name" value="CBS_dom"/>
</dbReference>